<dbReference type="EMBL" id="ABCS01000146">
    <property type="protein sequence ID" value="EDM74153.1"/>
    <property type="molecule type" value="Genomic_DNA"/>
</dbReference>
<dbReference type="SUPFAM" id="SSF88946">
    <property type="entry name" value="Sigma2 domain of RNA polymerase sigma factors"/>
    <property type="match status" value="1"/>
</dbReference>
<keyword evidence="3" id="KW-0731">Sigma factor</keyword>
<evidence type="ECO:0000256" key="2">
    <source>
        <dbReference type="ARBA" id="ARBA00023015"/>
    </source>
</evidence>
<dbReference type="SUPFAM" id="SSF88659">
    <property type="entry name" value="Sigma3 and sigma4 domains of RNA polymerase sigma factors"/>
    <property type="match status" value="1"/>
</dbReference>
<evidence type="ECO:0000256" key="1">
    <source>
        <dbReference type="ARBA" id="ARBA00010641"/>
    </source>
</evidence>
<gene>
    <name evidence="6" type="ORF">PPSIR1_39120</name>
</gene>
<dbReference type="AlphaFoldDB" id="A6GIZ7"/>
<dbReference type="InterPro" id="IPR013325">
    <property type="entry name" value="RNA_pol_sigma_r2"/>
</dbReference>
<dbReference type="Proteomes" id="UP000005801">
    <property type="component" value="Unassembled WGS sequence"/>
</dbReference>
<dbReference type="InterPro" id="IPR036388">
    <property type="entry name" value="WH-like_DNA-bd_sf"/>
</dbReference>
<dbReference type="GO" id="GO:0016987">
    <property type="term" value="F:sigma factor activity"/>
    <property type="evidence" value="ECO:0007669"/>
    <property type="project" value="UniProtKB-KW"/>
</dbReference>
<proteinExistence type="inferred from homology"/>
<dbReference type="PANTHER" id="PTHR43133">
    <property type="entry name" value="RNA POLYMERASE ECF-TYPE SIGMA FACTO"/>
    <property type="match status" value="1"/>
</dbReference>
<dbReference type="STRING" id="391625.PPSIR1_39120"/>
<dbReference type="PANTHER" id="PTHR43133:SF8">
    <property type="entry name" value="RNA POLYMERASE SIGMA FACTOR HI_1459-RELATED"/>
    <property type="match status" value="1"/>
</dbReference>
<keyword evidence="2" id="KW-0805">Transcription regulation</keyword>
<comment type="similarity">
    <text evidence="1">Belongs to the sigma-70 factor family. ECF subfamily.</text>
</comment>
<evidence type="ECO:0000256" key="4">
    <source>
        <dbReference type="ARBA" id="ARBA00023125"/>
    </source>
</evidence>
<accession>A6GIZ7</accession>
<reference evidence="6 7" key="1">
    <citation type="submission" date="2007-06" db="EMBL/GenBank/DDBJ databases">
        <authorList>
            <person name="Shimkets L."/>
            <person name="Ferriera S."/>
            <person name="Johnson J."/>
            <person name="Kravitz S."/>
            <person name="Beeson K."/>
            <person name="Sutton G."/>
            <person name="Rogers Y.-H."/>
            <person name="Friedman R."/>
            <person name="Frazier M."/>
            <person name="Venter J.C."/>
        </authorList>
    </citation>
    <scope>NUCLEOTIDE SEQUENCE [LARGE SCALE GENOMIC DNA]</scope>
    <source>
        <strain evidence="6 7">SIR-1</strain>
    </source>
</reference>
<protein>
    <submittedName>
        <fullName evidence="6">ECF family sigma factor</fullName>
    </submittedName>
</protein>
<dbReference type="OrthoDB" id="9797134at2"/>
<dbReference type="GO" id="GO:0003677">
    <property type="term" value="F:DNA binding"/>
    <property type="evidence" value="ECO:0007669"/>
    <property type="project" value="UniProtKB-KW"/>
</dbReference>
<organism evidence="6 7">
    <name type="scientific">Plesiocystis pacifica SIR-1</name>
    <dbReference type="NCBI Taxonomy" id="391625"/>
    <lineage>
        <taxon>Bacteria</taxon>
        <taxon>Pseudomonadati</taxon>
        <taxon>Myxococcota</taxon>
        <taxon>Polyangia</taxon>
        <taxon>Nannocystales</taxon>
        <taxon>Nannocystaceae</taxon>
        <taxon>Plesiocystis</taxon>
    </lineage>
</organism>
<evidence type="ECO:0000313" key="7">
    <source>
        <dbReference type="Proteomes" id="UP000005801"/>
    </source>
</evidence>
<comment type="caution">
    <text evidence="6">The sequence shown here is derived from an EMBL/GenBank/DDBJ whole genome shotgun (WGS) entry which is preliminary data.</text>
</comment>
<keyword evidence="5" id="KW-0804">Transcription</keyword>
<keyword evidence="4" id="KW-0238">DNA-binding</keyword>
<name>A6GIZ7_9BACT</name>
<dbReference type="GO" id="GO:0006352">
    <property type="term" value="P:DNA-templated transcription initiation"/>
    <property type="evidence" value="ECO:0007669"/>
    <property type="project" value="InterPro"/>
</dbReference>
<evidence type="ECO:0000256" key="3">
    <source>
        <dbReference type="ARBA" id="ARBA00023082"/>
    </source>
</evidence>
<dbReference type="Gene3D" id="1.10.10.10">
    <property type="entry name" value="Winged helix-like DNA-binding domain superfamily/Winged helix DNA-binding domain"/>
    <property type="match status" value="1"/>
</dbReference>
<dbReference type="InterPro" id="IPR013324">
    <property type="entry name" value="RNA_pol_sigma_r3/r4-like"/>
</dbReference>
<evidence type="ECO:0000256" key="5">
    <source>
        <dbReference type="ARBA" id="ARBA00023163"/>
    </source>
</evidence>
<sequence length="163" mass="18700">MPVSARPQERRWPLELTPGVLRQLDRELLSYFLHRTGSSEVARELRQEVWVAAHGYRGESSLRHYLFAIARRQLASHYRIKRRSLVPLPELRDELDVEHVVLCREVAAAVDRVPEPFRAALRQLLAGRDGSESAAKLGCQEPTLRSRLHRGRQALRAELRAGI</sequence>
<keyword evidence="7" id="KW-1185">Reference proteome</keyword>
<evidence type="ECO:0000313" key="6">
    <source>
        <dbReference type="EMBL" id="EDM74153.1"/>
    </source>
</evidence>
<dbReference type="Gene3D" id="1.10.1740.10">
    <property type="match status" value="1"/>
</dbReference>
<dbReference type="InterPro" id="IPR039425">
    <property type="entry name" value="RNA_pol_sigma-70-like"/>
</dbReference>